<dbReference type="AlphaFoldDB" id="A0A1N7PVP2"/>
<gene>
    <name evidence="1" type="ORF">SAMN05421759_1214</name>
</gene>
<dbReference type="EMBL" id="FTOQ01000021">
    <property type="protein sequence ID" value="SIT14615.1"/>
    <property type="molecule type" value="Genomic_DNA"/>
</dbReference>
<keyword evidence="2" id="KW-1185">Reference proteome</keyword>
<organism evidence="1 2">
    <name type="scientific">Roseivivax lentus</name>
    <dbReference type="NCBI Taxonomy" id="633194"/>
    <lineage>
        <taxon>Bacteria</taxon>
        <taxon>Pseudomonadati</taxon>
        <taxon>Pseudomonadota</taxon>
        <taxon>Alphaproteobacteria</taxon>
        <taxon>Rhodobacterales</taxon>
        <taxon>Roseobacteraceae</taxon>
        <taxon>Roseivivax</taxon>
    </lineage>
</organism>
<reference evidence="2" key="1">
    <citation type="submission" date="2017-01" db="EMBL/GenBank/DDBJ databases">
        <authorList>
            <person name="Varghese N."/>
            <person name="Submissions S."/>
        </authorList>
    </citation>
    <scope>NUCLEOTIDE SEQUENCE [LARGE SCALE GENOMIC DNA]</scope>
    <source>
        <strain evidence="2">DSM 29430</strain>
    </source>
</reference>
<accession>A0A1N7PVP2</accession>
<evidence type="ECO:0000313" key="2">
    <source>
        <dbReference type="Proteomes" id="UP000186684"/>
    </source>
</evidence>
<proteinExistence type="predicted"/>
<name>A0A1N7PVP2_9RHOB</name>
<evidence type="ECO:0000313" key="1">
    <source>
        <dbReference type="EMBL" id="SIT14615.1"/>
    </source>
</evidence>
<sequence>MAFTTLLFAVATVLSPAPDRPACMATDADGPVLHCCQLSNGLTCCSESLDSDGTITGCDCSE</sequence>
<dbReference type="Proteomes" id="UP000186684">
    <property type="component" value="Unassembled WGS sequence"/>
</dbReference>
<protein>
    <submittedName>
        <fullName evidence="1">Uncharacterized protein</fullName>
    </submittedName>
</protein>
<dbReference type="STRING" id="633194.SAMN05421759_1214"/>